<name>A0AAU9JJX0_9CILI</name>
<reference evidence="3" key="1">
    <citation type="submission" date="2021-09" db="EMBL/GenBank/DDBJ databases">
        <authorList>
            <consortium name="AG Swart"/>
            <person name="Singh M."/>
            <person name="Singh A."/>
            <person name="Seah K."/>
            <person name="Emmerich C."/>
        </authorList>
    </citation>
    <scope>NUCLEOTIDE SEQUENCE</scope>
    <source>
        <strain evidence="3">ATCC30299</strain>
    </source>
</reference>
<proteinExistence type="predicted"/>
<gene>
    <name evidence="3" type="ORF">BSTOLATCC_MIC39702</name>
</gene>
<dbReference type="AlphaFoldDB" id="A0AAU9JJX0"/>
<dbReference type="PANTHER" id="PTHR37028:SF4">
    <property type="entry name" value="ALMS MOTIF DOMAIN-CONTAINING PROTEIN"/>
    <property type="match status" value="1"/>
</dbReference>
<evidence type="ECO:0000256" key="2">
    <source>
        <dbReference type="SAM" id="MobiDB-lite"/>
    </source>
</evidence>
<keyword evidence="4" id="KW-1185">Reference proteome</keyword>
<feature type="region of interest" description="Disordered" evidence="2">
    <location>
        <begin position="286"/>
        <end position="345"/>
    </location>
</feature>
<feature type="region of interest" description="Disordered" evidence="2">
    <location>
        <begin position="205"/>
        <end position="234"/>
    </location>
</feature>
<evidence type="ECO:0000256" key="1">
    <source>
        <dbReference type="SAM" id="Coils"/>
    </source>
</evidence>
<comment type="caution">
    <text evidence="3">The sequence shown here is derived from an EMBL/GenBank/DDBJ whole genome shotgun (WGS) entry which is preliminary data.</text>
</comment>
<feature type="compositionally biased region" description="Basic and acidic residues" evidence="2">
    <location>
        <begin position="300"/>
        <end position="345"/>
    </location>
</feature>
<organism evidence="3 4">
    <name type="scientific">Blepharisma stoltei</name>
    <dbReference type="NCBI Taxonomy" id="1481888"/>
    <lineage>
        <taxon>Eukaryota</taxon>
        <taxon>Sar</taxon>
        <taxon>Alveolata</taxon>
        <taxon>Ciliophora</taxon>
        <taxon>Postciliodesmatophora</taxon>
        <taxon>Heterotrichea</taxon>
        <taxon>Heterotrichida</taxon>
        <taxon>Blepharismidae</taxon>
        <taxon>Blepharisma</taxon>
    </lineage>
</organism>
<evidence type="ECO:0000313" key="4">
    <source>
        <dbReference type="Proteomes" id="UP001162131"/>
    </source>
</evidence>
<feature type="region of interest" description="Disordered" evidence="2">
    <location>
        <begin position="23"/>
        <end position="122"/>
    </location>
</feature>
<dbReference type="Proteomes" id="UP001162131">
    <property type="component" value="Unassembled WGS sequence"/>
</dbReference>
<feature type="coiled-coil region" evidence="1">
    <location>
        <begin position="130"/>
        <end position="161"/>
    </location>
</feature>
<protein>
    <submittedName>
        <fullName evidence="3">Uncharacterized protein</fullName>
    </submittedName>
</protein>
<feature type="compositionally biased region" description="Basic and acidic residues" evidence="2">
    <location>
        <begin position="88"/>
        <end position="106"/>
    </location>
</feature>
<dbReference type="PANTHER" id="PTHR37028">
    <property type="entry name" value="UNNAMED PRODUCT-RELATED"/>
    <property type="match status" value="1"/>
</dbReference>
<sequence>MDTQEFATEDVRSVVDKIRRIMLEDGASETTAESPLSHRKESPILKSKNQPKKPKPTVSKEKTQPQSGAMSKTAFEKTTLARMHAYQKRHEESLKKAKESREKEKVGNFPYAPTINNNSKKIIGKSTPIYSRVQEVLEDKNKRIEELIQQTNTKKLAEENKELTFKPKTCESPGKKRTTEEYYNYMNKWKEIKTEVQNREREAKAKEELEDSTFQPKVNEKSHELTRNMIPFEQRMEKEIEKRKKLQEERSKIQLYSFTPDIPKSTRAQKLGESVFERLYTKNITQSKSPKTKKVSSKSLNEKELKKILKSSKQESKQDESQRTEKSEFRVKIVSEDEEPVEQKENFDVLKDLTESLF</sequence>
<keyword evidence="1" id="KW-0175">Coiled coil</keyword>
<accession>A0AAU9JJX0</accession>
<dbReference type="EMBL" id="CAJZBQ010000039">
    <property type="protein sequence ID" value="CAG9325920.1"/>
    <property type="molecule type" value="Genomic_DNA"/>
</dbReference>
<evidence type="ECO:0000313" key="3">
    <source>
        <dbReference type="EMBL" id="CAG9325920.1"/>
    </source>
</evidence>